<organism evidence="2 3">
    <name type="scientific">Aspergillus ellipticus CBS 707.79</name>
    <dbReference type="NCBI Taxonomy" id="1448320"/>
    <lineage>
        <taxon>Eukaryota</taxon>
        <taxon>Fungi</taxon>
        <taxon>Dikarya</taxon>
        <taxon>Ascomycota</taxon>
        <taxon>Pezizomycotina</taxon>
        <taxon>Eurotiomycetes</taxon>
        <taxon>Eurotiomycetidae</taxon>
        <taxon>Eurotiales</taxon>
        <taxon>Aspergillaceae</taxon>
        <taxon>Aspergillus</taxon>
        <taxon>Aspergillus subgen. Circumdati</taxon>
    </lineage>
</organism>
<protein>
    <submittedName>
        <fullName evidence="2">Uncharacterized protein</fullName>
    </submittedName>
</protein>
<keyword evidence="3" id="KW-1185">Reference proteome</keyword>
<feature type="transmembrane region" description="Helical" evidence="1">
    <location>
        <begin position="12"/>
        <end position="34"/>
    </location>
</feature>
<dbReference type="STRING" id="1448320.A0A319CUY7"/>
<dbReference type="EMBL" id="KZ826050">
    <property type="protein sequence ID" value="PYH89065.1"/>
    <property type="molecule type" value="Genomic_DNA"/>
</dbReference>
<feature type="transmembrane region" description="Helical" evidence="1">
    <location>
        <begin position="101"/>
        <end position="122"/>
    </location>
</feature>
<feature type="transmembrane region" description="Helical" evidence="1">
    <location>
        <begin position="128"/>
        <end position="153"/>
    </location>
</feature>
<keyword evidence="1" id="KW-0472">Membrane</keyword>
<gene>
    <name evidence="2" type="ORF">BO71DRAFT_301831</name>
</gene>
<evidence type="ECO:0000313" key="2">
    <source>
        <dbReference type="EMBL" id="PYH89065.1"/>
    </source>
</evidence>
<proteinExistence type="predicted"/>
<feature type="non-terminal residue" evidence="2">
    <location>
        <position position="1"/>
    </location>
</feature>
<keyword evidence="1" id="KW-0812">Transmembrane</keyword>
<sequence>RYINILLDTEKVPLINNTLAVTFCWILLAGYLVFPGTFTSLQTSASLEEASDGNKVDRTVYKAVQDISLLSIAATYCFISLYRIFLWVWQILIGEKGHLILFRPVLINSATGFFNTLINVYTARAKTWSVTATVTAAVTGFFAVLSGLLFFFYNNYLLAKLQK</sequence>
<evidence type="ECO:0000256" key="1">
    <source>
        <dbReference type="SAM" id="Phobius"/>
    </source>
</evidence>
<feature type="transmembrane region" description="Helical" evidence="1">
    <location>
        <begin position="67"/>
        <end position="89"/>
    </location>
</feature>
<dbReference type="Proteomes" id="UP000247810">
    <property type="component" value="Unassembled WGS sequence"/>
</dbReference>
<keyword evidence="1" id="KW-1133">Transmembrane helix</keyword>
<feature type="non-terminal residue" evidence="2">
    <location>
        <position position="163"/>
    </location>
</feature>
<accession>A0A319CUY7</accession>
<name>A0A319CUY7_9EURO</name>
<dbReference type="VEuPathDB" id="FungiDB:BO71DRAFT_301831"/>
<dbReference type="AlphaFoldDB" id="A0A319CUY7"/>
<dbReference type="OrthoDB" id="3254104at2759"/>
<evidence type="ECO:0000313" key="3">
    <source>
        <dbReference type="Proteomes" id="UP000247810"/>
    </source>
</evidence>
<reference evidence="2 3" key="1">
    <citation type="submission" date="2018-02" db="EMBL/GenBank/DDBJ databases">
        <title>The genomes of Aspergillus section Nigri reveals drivers in fungal speciation.</title>
        <authorList>
            <consortium name="DOE Joint Genome Institute"/>
            <person name="Vesth T.C."/>
            <person name="Nybo J."/>
            <person name="Theobald S."/>
            <person name="Brandl J."/>
            <person name="Frisvad J.C."/>
            <person name="Nielsen K.F."/>
            <person name="Lyhne E.K."/>
            <person name="Kogle M.E."/>
            <person name="Kuo A."/>
            <person name="Riley R."/>
            <person name="Clum A."/>
            <person name="Nolan M."/>
            <person name="Lipzen A."/>
            <person name="Salamov A."/>
            <person name="Henrissat B."/>
            <person name="Wiebenga A."/>
            <person name="De vries R.P."/>
            <person name="Grigoriev I.V."/>
            <person name="Mortensen U.H."/>
            <person name="Andersen M.R."/>
            <person name="Baker S.E."/>
        </authorList>
    </citation>
    <scope>NUCLEOTIDE SEQUENCE [LARGE SCALE GENOMIC DNA]</scope>
    <source>
        <strain evidence="2 3">CBS 707.79</strain>
    </source>
</reference>